<gene>
    <name evidence="1" type="ORF">HNQ61_003141</name>
</gene>
<dbReference type="AlphaFoldDB" id="A0A841H0H6"/>
<proteinExistence type="predicted"/>
<organism evidence="1 2">
    <name type="scientific">Longimicrobium terrae</name>
    <dbReference type="NCBI Taxonomy" id="1639882"/>
    <lineage>
        <taxon>Bacteria</taxon>
        <taxon>Pseudomonadati</taxon>
        <taxon>Gemmatimonadota</taxon>
        <taxon>Longimicrobiia</taxon>
        <taxon>Longimicrobiales</taxon>
        <taxon>Longimicrobiaceae</taxon>
        <taxon>Longimicrobium</taxon>
    </lineage>
</organism>
<accession>A0A841H0H6</accession>
<evidence type="ECO:0000313" key="1">
    <source>
        <dbReference type="EMBL" id="MBB6071513.1"/>
    </source>
</evidence>
<comment type="caution">
    <text evidence="1">The sequence shown here is derived from an EMBL/GenBank/DDBJ whole genome shotgun (WGS) entry which is preliminary data.</text>
</comment>
<dbReference type="Proteomes" id="UP000582837">
    <property type="component" value="Unassembled WGS sequence"/>
</dbReference>
<protein>
    <submittedName>
        <fullName evidence="1">Uncharacterized protein</fullName>
    </submittedName>
</protein>
<keyword evidence="2" id="KW-1185">Reference proteome</keyword>
<evidence type="ECO:0000313" key="2">
    <source>
        <dbReference type="Proteomes" id="UP000582837"/>
    </source>
</evidence>
<dbReference type="EMBL" id="JACHIA010000009">
    <property type="protein sequence ID" value="MBB6071513.1"/>
    <property type="molecule type" value="Genomic_DNA"/>
</dbReference>
<sequence length="78" mass="8934">MDPTRFRASPGLSAMAGEVCRGRAEASNPHRMRVRTFRGVAADSLAPRSRMEAVRRSDVRRWNQMAAVPHWRRRVSMI</sequence>
<name>A0A841H0H6_9BACT</name>
<reference evidence="1 2" key="1">
    <citation type="submission" date="2020-08" db="EMBL/GenBank/DDBJ databases">
        <title>Genomic Encyclopedia of Type Strains, Phase IV (KMG-IV): sequencing the most valuable type-strain genomes for metagenomic binning, comparative biology and taxonomic classification.</title>
        <authorList>
            <person name="Goeker M."/>
        </authorList>
    </citation>
    <scope>NUCLEOTIDE SEQUENCE [LARGE SCALE GENOMIC DNA]</scope>
    <source>
        <strain evidence="1 2">DSM 29007</strain>
    </source>
</reference>